<dbReference type="Gene3D" id="2.180.10.10">
    <property type="entry name" value="RHS repeat-associated core"/>
    <property type="match status" value="1"/>
</dbReference>
<dbReference type="SUPFAM" id="SSF56399">
    <property type="entry name" value="ADP-ribosylation"/>
    <property type="match status" value="1"/>
</dbReference>
<evidence type="ECO:0000313" key="2">
    <source>
        <dbReference type="Proteomes" id="UP000016702"/>
    </source>
</evidence>
<dbReference type="Proteomes" id="UP000016702">
    <property type="component" value="Chromosome"/>
</dbReference>
<name>A0ABN5UKF3_PSEPU</name>
<gene>
    <name evidence="1" type="ORF">PP4_22380</name>
</gene>
<sequence>MRGLRVKLFYCAGKVHSLKSEDGVRQVIRHDREVLVERGASSYMTWGDKQASVFGGMGPVGVHGKSYTVYGVHEFAAETVGLIGFSGYYFDALSTCYLLGNGYRSYSPRMMRFLSPDSLSPFDLGGLNAYGYCSGDPINRVDDNGRFWGWALSVKVVSFKVRRSNRFEVRRQITSAGGEWGEVKVAKLDQGFKVEFDKAPINKLSVDDMAPIKSFVLYRSMQNAKRAYIAGAVYRLDVPRKGMFEMQYDKVNEMVRKLRETGSRAEYQRAHTANMAKIDYWMAEMKKNRDAEAIRLGGLLKQPE</sequence>
<reference evidence="1 2" key="1">
    <citation type="journal article" date="2014" name="Genome Announc.">
        <title>The Complete Genome Sequence of Pseudomonas putida NBRC 14164T Confirms High Intraspecies Variation.</title>
        <authorList>
            <person name="Ohji S."/>
            <person name="Yamazoe A."/>
            <person name="Hosoyama A."/>
            <person name="Tsuchikane K."/>
            <person name="Ezaki T."/>
            <person name="Fujita N."/>
        </authorList>
    </citation>
    <scope>NUCLEOTIDE SEQUENCE [LARGE SCALE GENOMIC DNA]</scope>
    <source>
        <strain evidence="1 2">NBRC 14164</strain>
    </source>
</reference>
<dbReference type="InterPro" id="IPR022385">
    <property type="entry name" value="Rhs_assc_core"/>
</dbReference>
<evidence type="ECO:0008006" key="3">
    <source>
        <dbReference type="Google" id="ProtNLM"/>
    </source>
</evidence>
<keyword evidence="2" id="KW-1185">Reference proteome</keyword>
<organism evidence="1 2">
    <name type="scientific">Pseudomonas putida NBRC 14164</name>
    <dbReference type="NCBI Taxonomy" id="1211579"/>
    <lineage>
        <taxon>Bacteria</taxon>
        <taxon>Pseudomonadati</taxon>
        <taxon>Pseudomonadota</taxon>
        <taxon>Gammaproteobacteria</taxon>
        <taxon>Pseudomonadales</taxon>
        <taxon>Pseudomonadaceae</taxon>
        <taxon>Pseudomonas</taxon>
    </lineage>
</organism>
<accession>A0ABN5UKF3</accession>
<dbReference type="NCBIfam" id="TIGR03696">
    <property type="entry name" value="Rhs_assc_core"/>
    <property type="match status" value="1"/>
</dbReference>
<protein>
    <recommendedName>
        <fullName evidence="3">RHS repeat-associated core domain-containing protein</fullName>
    </recommendedName>
</protein>
<evidence type="ECO:0000313" key="1">
    <source>
        <dbReference type="EMBL" id="BAN54091.1"/>
    </source>
</evidence>
<proteinExistence type="predicted"/>
<dbReference type="EMBL" id="AP013070">
    <property type="protein sequence ID" value="BAN54091.1"/>
    <property type="molecule type" value="Genomic_DNA"/>
</dbReference>